<accession>A0ABW3E3M9</accession>
<keyword evidence="3" id="KW-1185">Reference proteome</keyword>
<dbReference type="Proteomes" id="UP001597024">
    <property type="component" value="Unassembled WGS sequence"/>
</dbReference>
<dbReference type="EMBL" id="JBHTHX010002131">
    <property type="protein sequence ID" value="MFD0889962.1"/>
    <property type="molecule type" value="Genomic_DNA"/>
</dbReference>
<feature type="compositionally biased region" description="Basic and acidic residues" evidence="1">
    <location>
        <begin position="56"/>
        <end position="67"/>
    </location>
</feature>
<name>A0ABW3E3M9_9ACTN</name>
<feature type="compositionally biased region" description="Acidic residues" evidence="1">
    <location>
        <begin position="68"/>
        <end position="80"/>
    </location>
</feature>
<organism evidence="2 3">
    <name type="scientific">Streptosporangium algeriense</name>
    <dbReference type="NCBI Taxonomy" id="1682748"/>
    <lineage>
        <taxon>Bacteria</taxon>
        <taxon>Bacillati</taxon>
        <taxon>Actinomycetota</taxon>
        <taxon>Actinomycetes</taxon>
        <taxon>Streptosporangiales</taxon>
        <taxon>Streptosporangiaceae</taxon>
        <taxon>Streptosporangium</taxon>
    </lineage>
</organism>
<reference evidence="3" key="1">
    <citation type="journal article" date="2019" name="Int. J. Syst. Evol. Microbiol.">
        <title>The Global Catalogue of Microorganisms (GCM) 10K type strain sequencing project: providing services to taxonomists for standard genome sequencing and annotation.</title>
        <authorList>
            <consortium name="The Broad Institute Genomics Platform"/>
            <consortium name="The Broad Institute Genome Sequencing Center for Infectious Disease"/>
            <person name="Wu L."/>
            <person name="Ma J."/>
        </authorList>
    </citation>
    <scope>NUCLEOTIDE SEQUENCE [LARGE SCALE GENOMIC DNA]</scope>
    <source>
        <strain evidence="3">CCUG 62974</strain>
    </source>
</reference>
<protein>
    <submittedName>
        <fullName evidence="2">Uncharacterized protein</fullName>
    </submittedName>
</protein>
<feature type="non-terminal residue" evidence="2">
    <location>
        <position position="80"/>
    </location>
</feature>
<evidence type="ECO:0000313" key="2">
    <source>
        <dbReference type="EMBL" id="MFD0889962.1"/>
    </source>
</evidence>
<proteinExistence type="predicted"/>
<gene>
    <name evidence="2" type="ORF">ACFQ08_35930</name>
</gene>
<comment type="caution">
    <text evidence="2">The sequence shown here is derived from an EMBL/GenBank/DDBJ whole genome shotgun (WGS) entry which is preliminary data.</text>
</comment>
<feature type="region of interest" description="Disordered" evidence="1">
    <location>
        <begin position="56"/>
        <end position="80"/>
    </location>
</feature>
<evidence type="ECO:0000256" key="1">
    <source>
        <dbReference type="SAM" id="MobiDB-lite"/>
    </source>
</evidence>
<sequence>MSAVAFDGMAPFELGCVVEIFGIPRPELDVPWYELTVCAETPADLRVAGGFTMRAGHEPRHVGHDDRLAEDDTAEDVTDG</sequence>
<evidence type="ECO:0000313" key="3">
    <source>
        <dbReference type="Proteomes" id="UP001597024"/>
    </source>
</evidence>